<feature type="transmembrane region" description="Helical" evidence="8">
    <location>
        <begin position="503"/>
        <end position="529"/>
    </location>
</feature>
<feature type="compositionally biased region" description="Polar residues" evidence="7">
    <location>
        <begin position="1195"/>
        <end position="1207"/>
    </location>
</feature>
<keyword evidence="4" id="KW-0732">Signal</keyword>
<keyword evidence="3 8" id="KW-0812">Transmembrane</keyword>
<evidence type="ECO:0000256" key="3">
    <source>
        <dbReference type="ARBA" id="ARBA00022692"/>
    </source>
</evidence>
<organism evidence="10 11">
    <name type="scientific">Seiridium unicorne</name>
    <dbReference type="NCBI Taxonomy" id="138068"/>
    <lineage>
        <taxon>Eukaryota</taxon>
        <taxon>Fungi</taxon>
        <taxon>Dikarya</taxon>
        <taxon>Ascomycota</taxon>
        <taxon>Pezizomycotina</taxon>
        <taxon>Sordariomycetes</taxon>
        <taxon>Xylariomycetidae</taxon>
        <taxon>Amphisphaeriales</taxon>
        <taxon>Sporocadaceae</taxon>
        <taxon>Seiridium</taxon>
    </lineage>
</organism>
<dbReference type="InterPro" id="IPR032800">
    <property type="entry name" value="TRP_N"/>
</dbReference>
<dbReference type="Pfam" id="PF14558">
    <property type="entry name" value="TRP_N"/>
    <property type="match status" value="1"/>
</dbReference>
<feature type="domain" description="ML-like" evidence="9">
    <location>
        <begin position="125"/>
        <end position="290"/>
    </location>
</feature>
<feature type="compositionally biased region" description="Acidic residues" evidence="7">
    <location>
        <begin position="1018"/>
        <end position="1029"/>
    </location>
</feature>
<feature type="transmembrane region" description="Helical" evidence="8">
    <location>
        <begin position="428"/>
        <end position="453"/>
    </location>
</feature>
<proteinExistence type="inferred from homology"/>
<comment type="subcellular location">
    <subcellularLocation>
        <location evidence="1">Membrane</location>
        <topology evidence="1">Multi-pass membrane protein</topology>
    </subcellularLocation>
</comment>
<evidence type="ECO:0000256" key="2">
    <source>
        <dbReference type="ARBA" id="ARBA00010642"/>
    </source>
</evidence>
<feature type="transmembrane region" description="Helical" evidence="8">
    <location>
        <begin position="473"/>
        <end position="497"/>
    </location>
</feature>
<feature type="compositionally biased region" description="Basic and acidic residues" evidence="7">
    <location>
        <begin position="936"/>
        <end position="945"/>
    </location>
</feature>
<dbReference type="SMART" id="SM01320">
    <property type="entry name" value="TRP_N"/>
    <property type="match status" value="1"/>
</dbReference>
<feature type="compositionally biased region" description="Polar residues" evidence="7">
    <location>
        <begin position="788"/>
        <end position="800"/>
    </location>
</feature>
<feature type="region of interest" description="Disordered" evidence="7">
    <location>
        <begin position="902"/>
        <end position="1207"/>
    </location>
</feature>
<feature type="compositionally biased region" description="Polar residues" evidence="7">
    <location>
        <begin position="1126"/>
        <end position="1137"/>
    </location>
</feature>
<dbReference type="Proteomes" id="UP001408356">
    <property type="component" value="Unassembled WGS sequence"/>
</dbReference>
<dbReference type="InterPro" id="IPR040241">
    <property type="entry name" value="TRP_Flc/Pkd2-like"/>
</dbReference>
<comment type="similarity">
    <text evidence="2">Belongs to the transient receptor potential (TRP) ion channel family.</text>
</comment>
<evidence type="ECO:0000313" key="11">
    <source>
        <dbReference type="Proteomes" id="UP001408356"/>
    </source>
</evidence>
<keyword evidence="5 8" id="KW-1133">Transmembrane helix</keyword>
<name>A0ABR2V484_9PEZI</name>
<comment type="caution">
    <text evidence="10">The sequence shown here is derived from an EMBL/GenBank/DDBJ whole genome shotgun (WGS) entry which is preliminary data.</text>
</comment>
<dbReference type="PANTHER" id="PTHR31145">
    <property type="entry name" value="INTEGRAL MEMBRANE PROTEIN (AFU_ORTHOLOGUE AFUA_7G01610)"/>
    <property type="match status" value="1"/>
</dbReference>
<evidence type="ECO:0000259" key="9">
    <source>
        <dbReference type="SMART" id="SM01320"/>
    </source>
</evidence>
<evidence type="ECO:0000256" key="6">
    <source>
        <dbReference type="ARBA" id="ARBA00023136"/>
    </source>
</evidence>
<evidence type="ECO:0000256" key="5">
    <source>
        <dbReference type="ARBA" id="ARBA00022989"/>
    </source>
</evidence>
<dbReference type="InterPro" id="IPR010308">
    <property type="entry name" value="TRP_C"/>
</dbReference>
<evidence type="ECO:0000256" key="4">
    <source>
        <dbReference type="ARBA" id="ARBA00022729"/>
    </source>
</evidence>
<evidence type="ECO:0000313" key="10">
    <source>
        <dbReference type="EMBL" id="KAK9421614.1"/>
    </source>
</evidence>
<dbReference type="PANTHER" id="PTHR31145:SF6">
    <property type="entry name" value="INTEGRAL MEMBRANE PROTEIN (AFU_ORTHOLOGUE AFUA_7G01610)"/>
    <property type="match status" value="1"/>
</dbReference>
<sequence length="1207" mass="130665">MPVGPLVIKRPGWLFMALALAKDKLWPGTTTNVVAAVLVLLHFSAFNPPSWPGFGFCLLGHSLLSGSSQIFICSMRPFSNLSNFLFSSLFLPHSALPPDRYPQPTSIRTIPNSPTQIPFPNIFFHLDNPEETQLQWVPAFVDAVFDLDDPEHMLTVTVWGNVTGRAGNVTIPAWNSTDWDDPTKALEGKIANQPANGNLTTLHTKVDVATYTPWTSDRNFCDNINNGTCPLGPVFHPLDQPYGLPYFNLTHEFESSYTFTSFAPTFIILWGQANTIGCVSAVVTPSLGGVAWFLRFLPLFVLLLVGGATIFSGIFSPWGTGDVFHWTSNYGRDLDLLRLVTPGFGDCLQYIQFIALTGGLSLSYPGFYQPAVSNIAWSSLMFNESFVAHAPPWESLVDGVYNTNATYGLQGLSQLVGMAEVEDVWAGMIIWLLVIIAACLFAVQLGFFARWVWRYVHSTSEEDLRAKNMPFSVGIVVRLVFNYFLLPIVALSTYQLVVADQSAVFLVALAVITIALIIGFASYLMYLIVSTKPRAHLFDDLPTVLLYGPLYNTYSDEAAPFALIPIILTFIRGIAIGAVQSNGVAQIVILAVCEIIQMLTIHAFRPFNSSTNMNAYHTGFSLFRFLTVLPMVSFVSSMGLTEGTKDWVGYVILLLHGGVLVLGFFLNSLMTILEVIARMLGAGGDDVRGQTRGGLSKIFGARQLQRRVSRRGATSRQSQLSTAGMLDAYKNGQKRGYGRVRSESAGSMGILLNQQRSSSVLDARSLDGLSGPFGGSTFAPTTPGAEASTFSFVPSPGQATRPQPAADPYYRPPRARRHTNDDMGSSPPRLRRGSIGSIDLADRRASTTGPFPDGPDPERSGAGKAMPAPAPAPASYMPVFAPRADYATREVDFYYGVRGPALNSDAPNRKLGTGPADPTSPVTTATGWLKSLFGGKTKEKGKGFEVVRSARMPPAMRARGGDLEEEAPPEGIPVAMGVLRNGPIESDDEDSPKAKPEKRPTDDSPPQGSGDIDSASQGDDESSDDDDDEVAKVSDNPPLLPDFDAGESFKFPSRVQSTRTNRQPSQRTAKEVELSLIIPEVPRKSSKRNSSQDRISKLSLNLAPPVEASGGLHPDAAASTRLPFDRTNSQKRLSGSSMGDLPSAGLSGESGDERPTSIGYVHQHNISRVDPSSEQNLDLLSSTAEVVDNSRRVSPMSSASGLSTRAT</sequence>
<evidence type="ECO:0000256" key="7">
    <source>
        <dbReference type="SAM" id="MobiDB-lite"/>
    </source>
</evidence>
<accession>A0ABR2V484</accession>
<protein>
    <recommendedName>
        <fullName evidence="9">ML-like domain-containing protein</fullName>
    </recommendedName>
</protein>
<dbReference type="Pfam" id="PF06011">
    <property type="entry name" value="TRP"/>
    <property type="match status" value="1"/>
</dbReference>
<feature type="transmembrane region" description="Helical" evidence="8">
    <location>
        <begin position="616"/>
        <end position="635"/>
    </location>
</feature>
<feature type="transmembrane region" description="Helical" evidence="8">
    <location>
        <begin position="647"/>
        <end position="669"/>
    </location>
</feature>
<feature type="compositionally biased region" description="Basic and acidic residues" evidence="7">
    <location>
        <begin position="991"/>
        <end position="1002"/>
    </location>
</feature>
<keyword evidence="11" id="KW-1185">Reference proteome</keyword>
<feature type="region of interest" description="Disordered" evidence="7">
    <location>
        <begin position="774"/>
        <end position="873"/>
    </location>
</feature>
<feature type="compositionally biased region" description="Polar residues" evidence="7">
    <location>
        <begin position="1054"/>
        <end position="1067"/>
    </location>
</feature>
<feature type="transmembrane region" description="Helical" evidence="8">
    <location>
        <begin position="584"/>
        <end position="604"/>
    </location>
</feature>
<dbReference type="EMBL" id="JARVKF010000168">
    <property type="protein sequence ID" value="KAK9421614.1"/>
    <property type="molecule type" value="Genomic_DNA"/>
</dbReference>
<gene>
    <name evidence="10" type="ORF">SUNI508_05544</name>
</gene>
<feature type="transmembrane region" description="Helical" evidence="8">
    <location>
        <begin position="296"/>
        <end position="318"/>
    </location>
</feature>
<reference evidence="10 11" key="1">
    <citation type="journal article" date="2024" name="J. Plant Pathol.">
        <title>Sequence and assembly of the genome of Seiridium unicorne, isolate CBS 538.82, causal agent of cypress canker disease.</title>
        <authorList>
            <person name="Scali E."/>
            <person name="Rocca G.D."/>
            <person name="Danti R."/>
            <person name="Garbelotto M."/>
            <person name="Barberini S."/>
            <person name="Baroncelli R."/>
            <person name="Emiliani G."/>
        </authorList>
    </citation>
    <scope>NUCLEOTIDE SEQUENCE [LARGE SCALE GENOMIC DNA]</scope>
    <source>
        <strain evidence="10 11">BM-138-508</strain>
    </source>
</reference>
<evidence type="ECO:0000256" key="8">
    <source>
        <dbReference type="SAM" id="Phobius"/>
    </source>
</evidence>
<feature type="compositionally biased region" description="Polar residues" evidence="7">
    <location>
        <begin position="1164"/>
        <end position="1184"/>
    </location>
</feature>
<keyword evidence="6 8" id="KW-0472">Membrane</keyword>
<evidence type="ECO:0000256" key="1">
    <source>
        <dbReference type="ARBA" id="ARBA00004141"/>
    </source>
</evidence>